<dbReference type="EMBL" id="SZYD01000010">
    <property type="protein sequence ID" value="KAD4982192.1"/>
    <property type="molecule type" value="Genomic_DNA"/>
</dbReference>
<comment type="caution">
    <text evidence="1">The sequence shown here is derived from an EMBL/GenBank/DDBJ whole genome shotgun (WGS) entry which is preliminary data.</text>
</comment>
<dbReference type="Gene3D" id="2.40.70.10">
    <property type="entry name" value="Acid Proteases"/>
    <property type="match status" value="1"/>
</dbReference>
<reference evidence="1 2" key="1">
    <citation type="submission" date="2019-05" db="EMBL/GenBank/DDBJ databases">
        <title>Mikania micrantha, genome provides insights into the molecular mechanism of rapid growth.</title>
        <authorList>
            <person name="Liu B."/>
        </authorList>
    </citation>
    <scope>NUCLEOTIDE SEQUENCE [LARGE SCALE GENOMIC DNA]</scope>
    <source>
        <strain evidence="1">NLD-2019</strain>
        <tissue evidence="1">Leaf</tissue>
    </source>
</reference>
<organism evidence="1 2">
    <name type="scientific">Mikania micrantha</name>
    <name type="common">bitter vine</name>
    <dbReference type="NCBI Taxonomy" id="192012"/>
    <lineage>
        <taxon>Eukaryota</taxon>
        <taxon>Viridiplantae</taxon>
        <taxon>Streptophyta</taxon>
        <taxon>Embryophyta</taxon>
        <taxon>Tracheophyta</taxon>
        <taxon>Spermatophyta</taxon>
        <taxon>Magnoliopsida</taxon>
        <taxon>eudicotyledons</taxon>
        <taxon>Gunneridae</taxon>
        <taxon>Pentapetalae</taxon>
        <taxon>asterids</taxon>
        <taxon>campanulids</taxon>
        <taxon>Asterales</taxon>
        <taxon>Asteraceae</taxon>
        <taxon>Asteroideae</taxon>
        <taxon>Heliantheae alliance</taxon>
        <taxon>Eupatorieae</taxon>
        <taxon>Mikania</taxon>
    </lineage>
</organism>
<dbReference type="AlphaFoldDB" id="A0A5N6NPK3"/>
<keyword evidence="2" id="KW-1185">Reference proteome</keyword>
<proteinExistence type="predicted"/>
<evidence type="ECO:0000313" key="2">
    <source>
        <dbReference type="Proteomes" id="UP000326396"/>
    </source>
</evidence>
<gene>
    <name evidence="1" type="ORF">E3N88_18863</name>
</gene>
<evidence type="ECO:0000313" key="1">
    <source>
        <dbReference type="EMBL" id="KAD4982192.1"/>
    </source>
</evidence>
<dbReference type="CDD" id="cd00303">
    <property type="entry name" value="retropepsin_like"/>
    <property type="match status" value="1"/>
</dbReference>
<name>A0A5N6NPK3_9ASTR</name>
<dbReference type="InterPro" id="IPR021109">
    <property type="entry name" value="Peptidase_aspartic_dom_sf"/>
</dbReference>
<accession>A0A5N6NPK3</accession>
<protein>
    <submittedName>
        <fullName evidence="1">Uncharacterized protein</fullName>
    </submittedName>
</protein>
<dbReference type="Pfam" id="PF08284">
    <property type="entry name" value="RVP_2"/>
    <property type="match status" value="1"/>
</dbReference>
<dbReference type="OrthoDB" id="1432211at2759"/>
<dbReference type="SUPFAM" id="SSF50630">
    <property type="entry name" value="Acid proteases"/>
    <property type="match status" value="1"/>
</dbReference>
<dbReference type="Proteomes" id="UP000326396">
    <property type="component" value="Linkage Group LG18"/>
</dbReference>
<sequence length="194" mass="20982">MFLVIGVCAHYRVLNGRTDVKKVSVTDVVNNMALRINALKGNFVILLLGDDEEDSGEGEHQLLELETPLSTPNPSLTGLCLALEFDGLLAEKGGVKTLRFEGTLYDIPITIMVDSGATHNFISSRLVSALGLPVLTFAGIAIKLGDGHSVFVSNRCVHIPIQLDETRLIKLGIDKGSALMLRSIYYALSQLSCQ</sequence>